<name>A0A9P0KY89_ACAOB</name>
<protein>
    <submittedName>
        <fullName evidence="1">Uncharacterized protein</fullName>
    </submittedName>
</protein>
<reference evidence="1" key="1">
    <citation type="submission" date="2022-03" db="EMBL/GenBank/DDBJ databases">
        <authorList>
            <person name="Sayadi A."/>
        </authorList>
    </citation>
    <scope>NUCLEOTIDE SEQUENCE</scope>
</reference>
<dbReference type="OrthoDB" id="6627079at2759"/>
<gene>
    <name evidence="1" type="ORF">ACAOBT_LOCUS15161</name>
</gene>
<dbReference type="Proteomes" id="UP001152888">
    <property type="component" value="Unassembled WGS sequence"/>
</dbReference>
<proteinExistence type="predicted"/>
<dbReference type="EMBL" id="CAKOFQ010006925">
    <property type="protein sequence ID" value="CAH1982701.1"/>
    <property type="molecule type" value="Genomic_DNA"/>
</dbReference>
<dbReference type="AlphaFoldDB" id="A0A9P0KY89"/>
<comment type="caution">
    <text evidence="1">The sequence shown here is derived from an EMBL/GenBank/DDBJ whole genome shotgun (WGS) entry which is preliminary data.</text>
</comment>
<evidence type="ECO:0000313" key="1">
    <source>
        <dbReference type="EMBL" id="CAH1982701.1"/>
    </source>
</evidence>
<keyword evidence="2" id="KW-1185">Reference proteome</keyword>
<sequence>MEQDTKFRETIPASLRLAVTLRYLASGDSFTSLMYTFRISSRKYRKWDGRLADGVEGFEQQVSCETYEVGDVTEELEVEGGCGISMNLILPKEKRRKPKLPDI</sequence>
<organism evidence="1 2">
    <name type="scientific">Acanthoscelides obtectus</name>
    <name type="common">Bean weevil</name>
    <name type="synonym">Bruchus obtectus</name>
    <dbReference type="NCBI Taxonomy" id="200917"/>
    <lineage>
        <taxon>Eukaryota</taxon>
        <taxon>Metazoa</taxon>
        <taxon>Ecdysozoa</taxon>
        <taxon>Arthropoda</taxon>
        <taxon>Hexapoda</taxon>
        <taxon>Insecta</taxon>
        <taxon>Pterygota</taxon>
        <taxon>Neoptera</taxon>
        <taxon>Endopterygota</taxon>
        <taxon>Coleoptera</taxon>
        <taxon>Polyphaga</taxon>
        <taxon>Cucujiformia</taxon>
        <taxon>Chrysomeloidea</taxon>
        <taxon>Chrysomelidae</taxon>
        <taxon>Bruchinae</taxon>
        <taxon>Bruchini</taxon>
        <taxon>Acanthoscelides</taxon>
    </lineage>
</organism>
<accession>A0A9P0KY89</accession>
<evidence type="ECO:0000313" key="2">
    <source>
        <dbReference type="Proteomes" id="UP001152888"/>
    </source>
</evidence>